<keyword evidence="4" id="KW-1185">Reference proteome</keyword>
<dbReference type="RefSeq" id="WP_066240893.1">
    <property type="nucleotide sequence ID" value="NZ_LSGP01000017.1"/>
</dbReference>
<dbReference type="STRING" id="1794912.AXX12_06450"/>
<dbReference type="Gene3D" id="1.10.260.40">
    <property type="entry name" value="lambda repressor-like DNA-binding domains"/>
    <property type="match status" value="1"/>
</dbReference>
<dbReference type="InterPro" id="IPR001387">
    <property type="entry name" value="Cro/C1-type_HTH"/>
</dbReference>
<reference evidence="3 4" key="1">
    <citation type="submission" date="2016-02" db="EMBL/GenBank/DDBJ databases">
        <title>Anaerosporomusa subterraneum gen. nov., sp. nov., a spore-forming obligate anaerobe isolated from saprolite.</title>
        <authorList>
            <person name="Choi J.K."/>
            <person name="Shah M."/>
            <person name="Yee N."/>
        </authorList>
    </citation>
    <scope>NUCLEOTIDE SEQUENCE [LARGE SCALE GENOMIC DNA]</scope>
    <source>
        <strain evidence="3 4">RU4</strain>
    </source>
</reference>
<evidence type="ECO:0000313" key="3">
    <source>
        <dbReference type="EMBL" id="KYZ76081.1"/>
    </source>
</evidence>
<dbReference type="SUPFAM" id="SSF47413">
    <property type="entry name" value="lambda repressor-like DNA-binding domains"/>
    <property type="match status" value="1"/>
</dbReference>
<evidence type="ECO:0000256" key="1">
    <source>
        <dbReference type="ARBA" id="ARBA00023125"/>
    </source>
</evidence>
<dbReference type="PANTHER" id="PTHR46558">
    <property type="entry name" value="TRACRIPTIONAL REGULATORY PROTEIN-RELATED-RELATED"/>
    <property type="match status" value="1"/>
</dbReference>
<gene>
    <name evidence="3" type="ORF">AXX12_06450</name>
</gene>
<dbReference type="EMBL" id="LSGP01000017">
    <property type="protein sequence ID" value="KYZ76081.1"/>
    <property type="molecule type" value="Genomic_DNA"/>
</dbReference>
<comment type="caution">
    <text evidence="3">The sequence shown here is derived from an EMBL/GenBank/DDBJ whole genome shotgun (WGS) entry which is preliminary data.</text>
</comment>
<name>A0A154BQ87_ANASB</name>
<dbReference type="GO" id="GO:0003677">
    <property type="term" value="F:DNA binding"/>
    <property type="evidence" value="ECO:0007669"/>
    <property type="project" value="UniProtKB-KW"/>
</dbReference>
<sequence>METLGDKIKQLRSKLTQEELASILQVDRSTLASWEINRREPDIRTLCRLAALFKVSVDWLVGYTPDPGHSSEAGTGLLQENATHYQTVEDAAWHKVIDTAKYYGLKPDNVLQLIEVNAKIVLAVNPPAKKRTP</sequence>
<dbReference type="Proteomes" id="UP000076268">
    <property type="component" value="Unassembled WGS sequence"/>
</dbReference>
<dbReference type="AlphaFoldDB" id="A0A154BQ87"/>
<dbReference type="SMART" id="SM00530">
    <property type="entry name" value="HTH_XRE"/>
    <property type="match status" value="1"/>
</dbReference>
<dbReference type="CDD" id="cd00093">
    <property type="entry name" value="HTH_XRE"/>
    <property type="match status" value="1"/>
</dbReference>
<dbReference type="PROSITE" id="PS50943">
    <property type="entry name" value="HTH_CROC1"/>
    <property type="match status" value="1"/>
</dbReference>
<dbReference type="InterPro" id="IPR010982">
    <property type="entry name" value="Lambda_DNA-bd_dom_sf"/>
</dbReference>
<dbReference type="Pfam" id="PF01381">
    <property type="entry name" value="HTH_3"/>
    <property type="match status" value="1"/>
</dbReference>
<protein>
    <submittedName>
        <fullName evidence="3">XRE family transcriptional regulator</fullName>
    </submittedName>
</protein>
<dbReference type="OrthoDB" id="9811208at2"/>
<proteinExistence type="predicted"/>
<dbReference type="PANTHER" id="PTHR46558:SF11">
    <property type="entry name" value="HTH-TYPE TRANSCRIPTIONAL REGULATOR XRE"/>
    <property type="match status" value="1"/>
</dbReference>
<feature type="domain" description="HTH cro/C1-type" evidence="2">
    <location>
        <begin position="14"/>
        <end position="60"/>
    </location>
</feature>
<evidence type="ECO:0000259" key="2">
    <source>
        <dbReference type="PROSITE" id="PS50943"/>
    </source>
</evidence>
<keyword evidence="1" id="KW-0238">DNA-binding</keyword>
<accession>A0A154BQ87</accession>
<organism evidence="3 4">
    <name type="scientific">Anaerosporomusa subterranea</name>
    <dbReference type="NCBI Taxonomy" id="1794912"/>
    <lineage>
        <taxon>Bacteria</taxon>
        <taxon>Bacillati</taxon>
        <taxon>Bacillota</taxon>
        <taxon>Negativicutes</taxon>
        <taxon>Acetonemataceae</taxon>
        <taxon>Anaerosporomusa</taxon>
    </lineage>
</organism>
<evidence type="ECO:0000313" key="4">
    <source>
        <dbReference type="Proteomes" id="UP000076268"/>
    </source>
</evidence>